<dbReference type="GO" id="GO:0016020">
    <property type="term" value="C:membrane"/>
    <property type="evidence" value="ECO:0007669"/>
    <property type="project" value="InterPro"/>
</dbReference>
<feature type="signal peptide" evidence="2">
    <location>
        <begin position="1"/>
        <end position="27"/>
    </location>
</feature>
<proteinExistence type="predicted"/>
<keyword evidence="6" id="KW-1185">Reference proteome</keyword>
<keyword evidence="1 2" id="KW-0732">Signal</keyword>
<dbReference type="SMART" id="SM00062">
    <property type="entry name" value="PBPb"/>
    <property type="match status" value="1"/>
</dbReference>
<feature type="domain" description="Ionotropic glutamate receptor C-terminal" evidence="4">
    <location>
        <begin position="30"/>
        <end position="252"/>
    </location>
</feature>
<dbReference type="OrthoDB" id="7341446at2"/>
<dbReference type="GO" id="GO:0015276">
    <property type="term" value="F:ligand-gated monoatomic ion channel activity"/>
    <property type="evidence" value="ECO:0007669"/>
    <property type="project" value="InterPro"/>
</dbReference>
<feature type="chain" id="PRO_5022771714" evidence="2">
    <location>
        <begin position="28"/>
        <end position="253"/>
    </location>
</feature>
<dbReference type="SUPFAM" id="SSF53850">
    <property type="entry name" value="Periplasmic binding protein-like II"/>
    <property type="match status" value="1"/>
</dbReference>
<protein>
    <submittedName>
        <fullName evidence="5">Amino acid ABC transporter substrate-binding protein</fullName>
    </submittedName>
</protein>
<evidence type="ECO:0000313" key="6">
    <source>
        <dbReference type="Proteomes" id="UP000324927"/>
    </source>
</evidence>
<dbReference type="InterPro" id="IPR001638">
    <property type="entry name" value="Solute-binding_3/MltF_N"/>
</dbReference>
<dbReference type="PANTHER" id="PTHR35936:SF17">
    <property type="entry name" value="ARGININE-BINDING EXTRACELLULAR PROTEIN ARTP"/>
    <property type="match status" value="1"/>
</dbReference>
<organism evidence="5 6">
    <name type="scientific">Azospirillum lipoferum</name>
    <dbReference type="NCBI Taxonomy" id="193"/>
    <lineage>
        <taxon>Bacteria</taxon>
        <taxon>Pseudomonadati</taxon>
        <taxon>Pseudomonadota</taxon>
        <taxon>Alphaproteobacteria</taxon>
        <taxon>Rhodospirillales</taxon>
        <taxon>Azospirillaceae</taxon>
        <taxon>Azospirillum</taxon>
    </lineage>
</organism>
<sequence>MEGKRMIKLKTTLAAIAMAVFATTASAQTVFKVGSTPTSVPFAFIDVKTNSPQGMMIDVIEAVSKEVGFKIEYQPMPFSALIPALTSGKIDIIAAAITATPERAKVVDFTQDVYSYGDGLVVPAADQTQYGSVADLKGKVVGAQIGTRYIEYLKAQSGAAEVKAYEALPDVLREVANGRLAAGIGDFPIFAYNLQQGQFPQLRLVRDYKSGLNGGINLAVKKDNAELLAKINASLTAMKQDGRLKAILEKWNL</sequence>
<evidence type="ECO:0000256" key="2">
    <source>
        <dbReference type="SAM" id="SignalP"/>
    </source>
</evidence>
<gene>
    <name evidence="5" type="ORF">FZ942_15965</name>
</gene>
<dbReference type="SMART" id="SM00079">
    <property type="entry name" value="PBPe"/>
    <property type="match status" value="1"/>
</dbReference>
<dbReference type="PANTHER" id="PTHR35936">
    <property type="entry name" value="MEMBRANE-BOUND LYTIC MUREIN TRANSGLYCOSYLASE F"/>
    <property type="match status" value="1"/>
</dbReference>
<evidence type="ECO:0000259" key="3">
    <source>
        <dbReference type="SMART" id="SM00062"/>
    </source>
</evidence>
<dbReference type="Pfam" id="PF00497">
    <property type="entry name" value="SBP_bac_3"/>
    <property type="match status" value="1"/>
</dbReference>
<comment type="caution">
    <text evidence="5">The sequence shown here is derived from an EMBL/GenBank/DDBJ whole genome shotgun (WGS) entry which is preliminary data.</text>
</comment>
<dbReference type="CDD" id="cd13530">
    <property type="entry name" value="PBP2_peptides_like"/>
    <property type="match status" value="1"/>
</dbReference>
<dbReference type="Proteomes" id="UP000324927">
    <property type="component" value="Unassembled WGS sequence"/>
</dbReference>
<evidence type="ECO:0000259" key="4">
    <source>
        <dbReference type="SMART" id="SM00079"/>
    </source>
</evidence>
<evidence type="ECO:0000313" key="5">
    <source>
        <dbReference type="EMBL" id="KAA0595142.1"/>
    </source>
</evidence>
<dbReference type="InterPro" id="IPR001320">
    <property type="entry name" value="Iontro_rcpt_C"/>
</dbReference>
<accession>A0A5A9GMV7</accession>
<dbReference type="EMBL" id="VTTN01000006">
    <property type="protein sequence ID" value="KAA0595142.1"/>
    <property type="molecule type" value="Genomic_DNA"/>
</dbReference>
<evidence type="ECO:0000256" key="1">
    <source>
        <dbReference type="ARBA" id="ARBA00022729"/>
    </source>
</evidence>
<reference evidence="5 6" key="1">
    <citation type="submission" date="2019-08" db="EMBL/GenBank/DDBJ databases">
        <authorList>
            <person name="Grouzdev D."/>
            <person name="Tikhonova E."/>
            <person name="Kravchenko I."/>
        </authorList>
    </citation>
    <scope>NUCLEOTIDE SEQUENCE [LARGE SCALE GENOMIC DNA]</scope>
    <source>
        <strain evidence="5 6">59b</strain>
    </source>
</reference>
<feature type="domain" description="Solute-binding protein family 3/N-terminal" evidence="3">
    <location>
        <begin position="30"/>
        <end position="253"/>
    </location>
</feature>
<dbReference type="AlphaFoldDB" id="A0A5A9GMV7"/>
<dbReference type="Gene3D" id="3.40.190.10">
    <property type="entry name" value="Periplasmic binding protein-like II"/>
    <property type="match status" value="2"/>
</dbReference>
<name>A0A5A9GMV7_AZOLI</name>